<dbReference type="HAMAP" id="MF_00758">
    <property type="entry name" value="UPF0301"/>
    <property type="match status" value="1"/>
</dbReference>
<sequence length="186" mass="20282">MNKPIKNLAHQFLIASPSLDDERFLGKLIYVCRHTLEGAWGFIINQPLSTSVGGLLNELGLPSSQRAMNTPALDGGPIRPEAGFVLHTGLPDYGSSFAIGENVCLTTSKDILEHLSADSLAHYLVCMGFCSWHKGRLERELVAGDWLLCPPDLEILFGISFDERLSKAYDKIGVNPHTFVLSTGSA</sequence>
<dbReference type="InterPro" id="IPR003774">
    <property type="entry name" value="AlgH-like"/>
</dbReference>
<reference evidence="3 4" key="1">
    <citation type="submission" date="2024-11" db="EMBL/GenBank/DDBJ databases">
        <title>First Report of Moraxella oculi in Brazil in an Infectious Bovine Keratoconjunctivitis Outbreak.</title>
        <authorList>
            <person name="Carvalho C.V."/>
            <person name="Domingues R."/>
            <person name="Coutinho C."/>
            <person name="Honorio N.T.B.S."/>
            <person name="Faza D.R.L.R."/>
            <person name="Carvalho W.A."/>
            <person name="Machado A.B.F."/>
            <person name="Martins M.F."/>
            <person name="Gaspar E.B."/>
        </authorList>
    </citation>
    <scope>NUCLEOTIDE SEQUENCE [LARGE SCALE GENOMIC DNA]</scope>
    <source>
        <strain evidence="3 4">2117LE</strain>
    </source>
</reference>
<organism evidence="3 4">
    <name type="scientific">Moraxella oculi</name>
    <dbReference type="NCBI Taxonomy" id="2940516"/>
    <lineage>
        <taxon>Bacteria</taxon>
        <taxon>Pseudomonadati</taxon>
        <taxon>Pseudomonadota</taxon>
        <taxon>Gammaproteobacteria</taxon>
        <taxon>Moraxellales</taxon>
        <taxon>Moraxellaceae</taxon>
        <taxon>Moraxella</taxon>
    </lineage>
</organism>
<dbReference type="Proteomes" id="UP001624684">
    <property type="component" value="Unassembled WGS sequence"/>
</dbReference>
<dbReference type="EMBL" id="JBJJXE010000013">
    <property type="protein sequence ID" value="MFL1732877.1"/>
    <property type="molecule type" value="Genomic_DNA"/>
</dbReference>
<dbReference type="Pfam" id="PF02622">
    <property type="entry name" value="DUF179"/>
    <property type="match status" value="1"/>
</dbReference>
<evidence type="ECO:0000313" key="4">
    <source>
        <dbReference type="Proteomes" id="UP001624684"/>
    </source>
</evidence>
<dbReference type="RefSeq" id="WP_249100971.1">
    <property type="nucleotide sequence ID" value="NZ_JAMBAQ010000013.1"/>
</dbReference>
<evidence type="ECO:0000256" key="2">
    <source>
        <dbReference type="HAMAP-Rule" id="MF_00758"/>
    </source>
</evidence>
<keyword evidence="4" id="KW-1185">Reference proteome</keyword>
<comment type="caution">
    <text evidence="3">The sequence shown here is derived from an EMBL/GenBank/DDBJ whole genome shotgun (WGS) entry which is preliminary data.</text>
</comment>
<protein>
    <recommendedName>
        <fullName evidence="2">UPF0301 protein ACJHVH_07730</fullName>
    </recommendedName>
</protein>
<name>A0ABW8UA13_9GAMM</name>
<dbReference type="SUPFAM" id="SSF143456">
    <property type="entry name" value="VC0467-like"/>
    <property type="match status" value="1"/>
</dbReference>
<dbReference type="Gene3D" id="3.40.1740.10">
    <property type="entry name" value="VC0467-like"/>
    <property type="match status" value="1"/>
</dbReference>
<evidence type="ECO:0000313" key="3">
    <source>
        <dbReference type="EMBL" id="MFL1732877.1"/>
    </source>
</evidence>
<accession>A0ABW8UA13</accession>
<evidence type="ECO:0000256" key="1">
    <source>
        <dbReference type="ARBA" id="ARBA00009600"/>
    </source>
</evidence>
<dbReference type="PANTHER" id="PTHR30327:SF1">
    <property type="entry name" value="UPF0301 PROTEIN YQGE"/>
    <property type="match status" value="1"/>
</dbReference>
<comment type="similarity">
    <text evidence="1 2">Belongs to the UPF0301 (AlgH) family.</text>
</comment>
<gene>
    <name evidence="3" type="ORF">ACJHVH_07730</name>
</gene>
<proteinExistence type="inferred from homology"/>
<dbReference type="PANTHER" id="PTHR30327">
    <property type="entry name" value="UNCHARACTERIZED PROTEIN YQGE"/>
    <property type="match status" value="1"/>
</dbReference>